<accession>A0ABN9WZ91</accession>
<dbReference type="EMBL" id="CAUYUJ010019587">
    <property type="protein sequence ID" value="CAK0892258.1"/>
    <property type="molecule type" value="Genomic_DNA"/>
</dbReference>
<organism evidence="3 4">
    <name type="scientific">Prorocentrum cordatum</name>
    <dbReference type="NCBI Taxonomy" id="2364126"/>
    <lineage>
        <taxon>Eukaryota</taxon>
        <taxon>Sar</taxon>
        <taxon>Alveolata</taxon>
        <taxon>Dinophyceae</taxon>
        <taxon>Prorocentrales</taxon>
        <taxon>Prorocentraceae</taxon>
        <taxon>Prorocentrum</taxon>
    </lineage>
</organism>
<feature type="signal peptide" evidence="2">
    <location>
        <begin position="1"/>
        <end position="24"/>
    </location>
</feature>
<evidence type="ECO:0000256" key="1">
    <source>
        <dbReference type="SAM" id="MobiDB-lite"/>
    </source>
</evidence>
<evidence type="ECO:0000313" key="3">
    <source>
        <dbReference type="EMBL" id="CAK0892258.1"/>
    </source>
</evidence>
<sequence>MHAAGVRVHSWSLVMLLTATPSQPEPPKPESFPPEPKKAKNASRRDAVSQREEVWVGAPGLGLRSGGPRRRGRGSARQELVRLWAPAGGGPVIDAELRRRLSSPGS</sequence>
<keyword evidence="2" id="KW-0732">Signal</keyword>
<feature type="chain" id="PRO_5045081218" evidence="2">
    <location>
        <begin position="25"/>
        <end position="106"/>
    </location>
</feature>
<reference evidence="3" key="1">
    <citation type="submission" date="2023-10" db="EMBL/GenBank/DDBJ databases">
        <authorList>
            <person name="Chen Y."/>
            <person name="Shah S."/>
            <person name="Dougan E. K."/>
            <person name="Thang M."/>
            <person name="Chan C."/>
        </authorList>
    </citation>
    <scope>NUCLEOTIDE SEQUENCE [LARGE SCALE GENOMIC DNA]</scope>
</reference>
<gene>
    <name evidence="3" type="ORF">PCOR1329_LOCUS71969</name>
</gene>
<keyword evidence="4" id="KW-1185">Reference proteome</keyword>
<evidence type="ECO:0000256" key="2">
    <source>
        <dbReference type="SAM" id="SignalP"/>
    </source>
</evidence>
<feature type="compositionally biased region" description="Basic and acidic residues" evidence="1">
    <location>
        <begin position="35"/>
        <end position="53"/>
    </location>
</feature>
<feature type="compositionally biased region" description="Pro residues" evidence="1">
    <location>
        <begin position="23"/>
        <end position="34"/>
    </location>
</feature>
<comment type="caution">
    <text evidence="3">The sequence shown here is derived from an EMBL/GenBank/DDBJ whole genome shotgun (WGS) entry which is preliminary data.</text>
</comment>
<dbReference type="Proteomes" id="UP001189429">
    <property type="component" value="Unassembled WGS sequence"/>
</dbReference>
<name>A0ABN9WZ91_9DINO</name>
<protein>
    <submittedName>
        <fullName evidence="3">Uncharacterized protein</fullName>
    </submittedName>
</protein>
<evidence type="ECO:0000313" key="4">
    <source>
        <dbReference type="Proteomes" id="UP001189429"/>
    </source>
</evidence>
<feature type="region of interest" description="Disordered" evidence="1">
    <location>
        <begin position="19"/>
        <end position="53"/>
    </location>
</feature>
<proteinExistence type="predicted"/>